<dbReference type="Gene3D" id="1.20.1250.20">
    <property type="entry name" value="MFS general substrate transporter like domains"/>
    <property type="match status" value="2"/>
</dbReference>
<accession>A0A1M4W5Q8</accession>
<dbReference type="GO" id="GO:0022857">
    <property type="term" value="F:transmembrane transporter activity"/>
    <property type="evidence" value="ECO:0007669"/>
    <property type="project" value="InterPro"/>
</dbReference>
<reference evidence="9" key="1">
    <citation type="submission" date="2016-11" db="EMBL/GenBank/DDBJ databases">
        <authorList>
            <person name="Varghese N."/>
            <person name="Submissions S."/>
        </authorList>
    </citation>
    <scope>NUCLEOTIDE SEQUENCE [LARGE SCALE GENOMIC DNA]</scope>
    <source>
        <strain evidence="9">DSM 27370</strain>
    </source>
</reference>
<dbReference type="PROSITE" id="PS50850">
    <property type="entry name" value="MFS"/>
    <property type="match status" value="1"/>
</dbReference>
<dbReference type="InterPro" id="IPR036259">
    <property type="entry name" value="MFS_trans_sf"/>
</dbReference>
<feature type="transmembrane region" description="Helical" evidence="6">
    <location>
        <begin position="298"/>
        <end position="321"/>
    </location>
</feature>
<feature type="domain" description="Major facilitator superfamily (MFS) profile" evidence="7">
    <location>
        <begin position="1"/>
        <end position="385"/>
    </location>
</feature>
<feature type="transmembrane region" description="Helical" evidence="6">
    <location>
        <begin position="333"/>
        <end position="353"/>
    </location>
</feature>
<feature type="transmembrane region" description="Helical" evidence="6">
    <location>
        <begin position="359"/>
        <end position="380"/>
    </location>
</feature>
<evidence type="ECO:0000313" key="9">
    <source>
        <dbReference type="Proteomes" id="UP000184480"/>
    </source>
</evidence>
<gene>
    <name evidence="8" type="ORF">SAMN05444362_102135</name>
</gene>
<keyword evidence="5 6" id="KW-0472">Membrane</keyword>
<evidence type="ECO:0000256" key="3">
    <source>
        <dbReference type="ARBA" id="ARBA00022692"/>
    </source>
</evidence>
<comment type="subcellular location">
    <subcellularLocation>
        <location evidence="1">Cell inner membrane</location>
        <topology evidence="1">Multi-pass membrane protein</topology>
    </subcellularLocation>
</comment>
<dbReference type="SUPFAM" id="SSF103473">
    <property type="entry name" value="MFS general substrate transporter"/>
    <property type="match status" value="1"/>
</dbReference>
<dbReference type="PANTHER" id="PTHR43702">
    <property type="entry name" value="L-FUCOSE-PROTON SYMPORTER"/>
    <property type="match status" value="1"/>
</dbReference>
<keyword evidence="9" id="KW-1185">Reference proteome</keyword>
<dbReference type="AlphaFoldDB" id="A0A1M4W5Q8"/>
<proteinExistence type="predicted"/>
<feature type="transmembrane region" description="Helical" evidence="6">
    <location>
        <begin position="45"/>
        <end position="65"/>
    </location>
</feature>
<evidence type="ECO:0000256" key="1">
    <source>
        <dbReference type="ARBA" id="ARBA00004429"/>
    </source>
</evidence>
<feature type="transmembrane region" description="Helical" evidence="6">
    <location>
        <begin position="208"/>
        <end position="228"/>
    </location>
</feature>
<feature type="transmembrane region" description="Helical" evidence="6">
    <location>
        <begin position="274"/>
        <end position="292"/>
    </location>
</feature>
<dbReference type="Proteomes" id="UP000184480">
    <property type="component" value="Unassembled WGS sequence"/>
</dbReference>
<dbReference type="EMBL" id="FQUC01000002">
    <property type="protein sequence ID" value="SHE76591.1"/>
    <property type="molecule type" value="Genomic_DNA"/>
</dbReference>
<dbReference type="STRING" id="1346286.SAMN05444362_102135"/>
<evidence type="ECO:0000256" key="2">
    <source>
        <dbReference type="ARBA" id="ARBA00022475"/>
    </source>
</evidence>
<sequence>MIKRNSVSKLLPVLFGFFIMGFCDVVGISSNYVKKDFALTDTMANFLPFMVFIWFFVFSVPTGILMNRIGRKKTVQISNIITIIALFVPFVMYNYYACLLAFALLGIANTILQVSLNPLLSNVVDEKKLTGALTIGQFVKAISSFSGPFISAFAASHLGSWQLMFPVFAGITILSSIWLQATAIEEDESKQKVSTLGQVLSLLGNKTILLLFLGIVCVVGVDVGLNISTPKLLMERSGMQLEDAGYGTSLYFGFRTAGAFIGAILLTKVSPTKFFRLSMVIAVAVLVALIFATDKVIILSLIAICGYSCASVFSIIFSFALEKMPEKANEISGLMITGVAGGALVPLLMGGLSDYMGNQIGSVIIICCCATYLLLCSFMLSDAKKA</sequence>
<evidence type="ECO:0000256" key="5">
    <source>
        <dbReference type="ARBA" id="ARBA00023136"/>
    </source>
</evidence>
<evidence type="ECO:0000256" key="4">
    <source>
        <dbReference type="ARBA" id="ARBA00022989"/>
    </source>
</evidence>
<keyword evidence="2" id="KW-1003">Cell membrane</keyword>
<feature type="transmembrane region" description="Helical" evidence="6">
    <location>
        <begin position="12"/>
        <end position="33"/>
    </location>
</feature>
<feature type="transmembrane region" description="Helical" evidence="6">
    <location>
        <begin position="161"/>
        <end position="181"/>
    </location>
</feature>
<dbReference type="GO" id="GO:0005886">
    <property type="term" value="C:plasma membrane"/>
    <property type="evidence" value="ECO:0007669"/>
    <property type="project" value="UniProtKB-SubCell"/>
</dbReference>
<evidence type="ECO:0000256" key="6">
    <source>
        <dbReference type="SAM" id="Phobius"/>
    </source>
</evidence>
<organism evidence="8 9">
    <name type="scientific">Dysgonomonas macrotermitis</name>
    <dbReference type="NCBI Taxonomy" id="1346286"/>
    <lineage>
        <taxon>Bacteria</taxon>
        <taxon>Pseudomonadati</taxon>
        <taxon>Bacteroidota</taxon>
        <taxon>Bacteroidia</taxon>
        <taxon>Bacteroidales</taxon>
        <taxon>Dysgonomonadaceae</taxon>
        <taxon>Dysgonomonas</taxon>
    </lineage>
</organism>
<dbReference type="Pfam" id="PF07690">
    <property type="entry name" value="MFS_1"/>
    <property type="match status" value="1"/>
</dbReference>
<dbReference type="InterPro" id="IPR020846">
    <property type="entry name" value="MFS_dom"/>
</dbReference>
<keyword evidence="3 6" id="KW-0812">Transmembrane</keyword>
<dbReference type="InterPro" id="IPR050375">
    <property type="entry name" value="MFS_TsgA-like"/>
</dbReference>
<dbReference type="PANTHER" id="PTHR43702:SF3">
    <property type="entry name" value="PROTEIN TSGA"/>
    <property type="match status" value="1"/>
</dbReference>
<dbReference type="RefSeq" id="WP_201780479.1">
    <property type="nucleotide sequence ID" value="NZ_BBXL01000002.1"/>
</dbReference>
<evidence type="ECO:0000313" key="8">
    <source>
        <dbReference type="EMBL" id="SHE76591.1"/>
    </source>
</evidence>
<evidence type="ECO:0000259" key="7">
    <source>
        <dbReference type="PROSITE" id="PS50850"/>
    </source>
</evidence>
<protein>
    <submittedName>
        <fullName evidence="8">Fucose permease</fullName>
    </submittedName>
</protein>
<dbReference type="InterPro" id="IPR011701">
    <property type="entry name" value="MFS"/>
</dbReference>
<name>A0A1M4W5Q8_9BACT</name>
<feature type="transmembrane region" description="Helical" evidence="6">
    <location>
        <begin position="248"/>
        <end position="267"/>
    </location>
</feature>
<keyword evidence="4 6" id="KW-1133">Transmembrane helix</keyword>